<keyword evidence="2" id="KW-1185">Reference proteome</keyword>
<proteinExistence type="predicted"/>
<name>A0A5K7XI51_9BACT</name>
<reference evidence="2" key="1">
    <citation type="submission" date="2019-10" db="EMBL/GenBank/DDBJ databases">
        <title>Lacipirellula parvula gen. nov., sp. nov., representing a lineage of planctomycetes widespread in freshwater anoxic habitats, and description of the family Lacipirellulaceae.</title>
        <authorList>
            <person name="Dedysh S.N."/>
            <person name="Kulichevskaya I.S."/>
            <person name="Beletsky A.V."/>
            <person name="Rakitin A.L."/>
            <person name="Mardanov A.V."/>
            <person name="Ivanova A.A."/>
            <person name="Saltykova V.X."/>
            <person name="Rijpstra W.I.C."/>
            <person name="Sinninghe Damste J.S."/>
            <person name="Ravin N.V."/>
        </authorList>
    </citation>
    <scope>NUCLEOTIDE SEQUENCE [LARGE SCALE GENOMIC DNA]</scope>
    <source>
        <strain evidence="2">PX69</strain>
    </source>
</reference>
<organism evidence="1 2">
    <name type="scientific">Lacipirellula parvula</name>
    <dbReference type="NCBI Taxonomy" id="2650471"/>
    <lineage>
        <taxon>Bacteria</taxon>
        <taxon>Pseudomonadati</taxon>
        <taxon>Planctomycetota</taxon>
        <taxon>Planctomycetia</taxon>
        <taxon>Pirellulales</taxon>
        <taxon>Lacipirellulaceae</taxon>
        <taxon>Lacipirellula</taxon>
    </lineage>
</organism>
<evidence type="ECO:0000313" key="1">
    <source>
        <dbReference type="EMBL" id="BBO33966.1"/>
    </source>
</evidence>
<dbReference type="Gene3D" id="1.10.10.60">
    <property type="entry name" value="Homeodomain-like"/>
    <property type="match status" value="1"/>
</dbReference>
<protein>
    <recommendedName>
        <fullName evidence="3">Transposase IS30-like HTH domain-containing protein</fullName>
    </recommendedName>
</protein>
<dbReference type="AlphaFoldDB" id="A0A5K7XI51"/>
<dbReference type="KEGG" id="lpav:PLANPX_3578"/>
<dbReference type="Proteomes" id="UP000326837">
    <property type="component" value="Chromosome"/>
</dbReference>
<evidence type="ECO:0000313" key="2">
    <source>
        <dbReference type="Proteomes" id="UP000326837"/>
    </source>
</evidence>
<accession>A0A5K7XI51</accession>
<dbReference type="EMBL" id="AP021861">
    <property type="protein sequence ID" value="BBO33966.1"/>
    <property type="molecule type" value="Genomic_DNA"/>
</dbReference>
<sequence>MSTTGRPRSLDETKRREVVALISVGLGLQDAARYVGCSVSTLRREMQRNADFRQDVRSAEIRSQIDALRAMRAASATHWRAAAWFLERTNPRRFARPSLRAFNSDEIQTVLDDVITAAVDEIDDVEVRQRVVRRLAMAGNLAARALDTDAAHRLDAGTIVPARKTPGEREIDAVLKEIDDRSEESRRILRRGAA</sequence>
<gene>
    <name evidence="1" type="ORF">PLANPX_3578</name>
</gene>
<evidence type="ECO:0008006" key="3">
    <source>
        <dbReference type="Google" id="ProtNLM"/>
    </source>
</evidence>
<dbReference type="RefSeq" id="WP_152099630.1">
    <property type="nucleotide sequence ID" value="NZ_AP021861.1"/>
</dbReference>